<dbReference type="InterPro" id="IPR011022">
    <property type="entry name" value="Arrestin_C-like"/>
</dbReference>
<evidence type="ECO:0000313" key="3">
    <source>
        <dbReference type="Proteomes" id="UP000245119"/>
    </source>
</evidence>
<dbReference type="InterPro" id="IPR050357">
    <property type="entry name" value="Arrestin_domain-protein"/>
</dbReference>
<evidence type="ECO:0000259" key="1">
    <source>
        <dbReference type="SMART" id="SM01017"/>
    </source>
</evidence>
<keyword evidence="3" id="KW-1185">Reference proteome</keyword>
<name>A0A2T7PUN8_POMCA</name>
<dbReference type="Proteomes" id="UP000245119">
    <property type="component" value="Linkage Group LG2"/>
</dbReference>
<dbReference type="SUPFAM" id="SSF81296">
    <property type="entry name" value="E set domains"/>
    <property type="match status" value="1"/>
</dbReference>
<dbReference type="GO" id="GO:0015031">
    <property type="term" value="P:protein transport"/>
    <property type="evidence" value="ECO:0007669"/>
    <property type="project" value="TreeGrafter"/>
</dbReference>
<comment type="caution">
    <text evidence="2">The sequence shown here is derived from an EMBL/GenBank/DDBJ whole genome shotgun (WGS) entry which is preliminary data.</text>
</comment>
<dbReference type="Pfam" id="PF02752">
    <property type="entry name" value="Arrestin_C"/>
    <property type="match status" value="1"/>
</dbReference>
<evidence type="ECO:0000313" key="2">
    <source>
        <dbReference type="EMBL" id="PVD37128.1"/>
    </source>
</evidence>
<dbReference type="PANTHER" id="PTHR11188">
    <property type="entry name" value="ARRESTIN DOMAIN CONTAINING PROTEIN"/>
    <property type="match status" value="1"/>
</dbReference>
<sequence>MSGFGTKYWIEMLSDRCRTGYFPGEIIEGYLFIQSASPVPLSESCTDPPRVLPNTSVLEFQFFLPPGLPPSFTSPLGNKGHVEYRLELNKSMGTSEKTLYKCVILVAPFLSLAGNVAATLPVSQEQHHARHFCCGADRNITVQASITQAGILAGERIPFRAVITNHSDSYIKSSHVTLRHRWIWYSIGQTHTSSRTVWSFKQVSRGAIPPGGSMTWGENDEPLVLPSDLIPTGPPGCSIMMVSYELCLTVIPKGMVKDMKLLLPIIVGSAMPPEVQATVERNTASYSALLRGAILYTC</sequence>
<dbReference type="InterPro" id="IPR014756">
    <property type="entry name" value="Ig_E-set"/>
</dbReference>
<reference evidence="2 3" key="1">
    <citation type="submission" date="2018-04" db="EMBL/GenBank/DDBJ databases">
        <title>The genome of golden apple snail Pomacea canaliculata provides insight into stress tolerance and invasive adaptation.</title>
        <authorList>
            <person name="Liu C."/>
            <person name="Liu B."/>
            <person name="Ren Y."/>
            <person name="Zhang Y."/>
            <person name="Wang H."/>
            <person name="Li S."/>
            <person name="Jiang F."/>
            <person name="Yin L."/>
            <person name="Zhang G."/>
            <person name="Qian W."/>
            <person name="Fan W."/>
        </authorList>
    </citation>
    <scope>NUCLEOTIDE SEQUENCE [LARGE SCALE GENOMIC DNA]</scope>
    <source>
        <strain evidence="2">SZHN2017</strain>
        <tissue evidence="2">Muscle</tissue>
    </source>
</reference>
<protein>
    <recommendedName>
        <fullName evidence="1">Arrestin C-terminal-like domain-containing protein</fullName>
    </recommendedName>
</protein>
<dbReference type="SMART" id="SM01017">
    <property type="entry name" value="Arrestin_C"/>
    <property type="match status" value="1"/>
</dbReference>
<accession>A0A2T7PUN8</accession>
<dbReference type="OrthoDB" id="6215970at2759"/>
<organism evidence="2 3">
    <name type="scientific">Pomacea canaliculata</name>
    <name type="common">Golden apple snail</name>
    <dbReference type="NCBI Taxonomy" id="400727"/>
    <lineage>
        <taxon>Eukaryota</taxon>
        <taxon>Metazoa</taxon>
        <taxon>Spiralia</taxon>
        <taxon>Lophotrochozoa</taxon>
        <taxon>Mollusca</taxon>
        <taxon>Gastropoda</taxon>
        <taxon>Caenogastropoda</taxon>
        <taxon>Architaenioglossa</taxon>
        <taxon>Ampullarioidea</taxon>
        <taxon>Ampullariidae</taxon>
        <taxon>Pomacea</taxon>
    </lineage>
</organism>
<dbReference type="AlphaFoldDB" id="A0A2T7PUN8"/>
<dbReference type="Gene3D" id="2.60.40.640">
    <property type="match status" value="1"/>
</dbReference>
<dbReference type="PANTHER" id="PTHR11188:SF17">
    <property type="entry name" value="FI21816P1"/>
    <property type="match status" value="1"/>
</dbReference>
<dbReference type="STRING" id="400727.A0A2T7PUN8"/>
<gene>
    <name evidence="2" type="ORF">C0Q70_04123</name>
</gene>
<feature type="domain" description="Arrestin C-terminal-like" evidence="1">
    <location>
        <begin position="136"/>
        <end position="272"/>
    </location>
</feature>
<dbReference type="GO" id="GO:0005737">
    <property type="term" value="C:cytoplasm"/>
    <property type="evidence" value="ECO:0007669"/>
    <property type="project" value="TreeGrafter"/>
</dbReference>
<dbReference type="EMBL" id="PZQS01000002">
    <property type="protein sequence ID" value="PVD37128.1"/>
    <property type="molecule type" value="Genomic_DNA"/>
</dbReference>
<proteinExistence type="predicted"/>
<dbReference type="InterPro" id="IPR014752">
    <property type="entry name" value="Arrestin-like_C"/>
</dbReference>